<dbReference type="InterPro" id="IPR009825">
    <property type="entry name" value="ECF_substrate-spec-like"/>
</dbReference>
<keyword evidence="1" id="KW-0472">Membrane</keyword>
<dbReference type="Gene3D" id="1.10.1760.20">
    <property type="match status" value="1"/>
</dbReference>
<evidence type="ECO:0000313" key="2">
    <source>
        <dbReference type="EMBL" id="MEY7999217.1"/>
    </source>
</evidence>
<feature type="transmembrane region" description="Helical" evidence="1">
    <location>
        <begin position="27"/>
        <end position="48"/>
    </location>
</feature>
<dbReference type="Proteomes" id="UP001564657">
    <property type="component" value="Unassembled WGS sequence"/>
</dbReference>
<feature type="transmembrane region" description="Helical" evidence="1">
    <location>
        <begin position="5"/>
        <end position="21"/>
    </location>
</feature>
<comment type="caution">
    <text evidence="2">The sequence shown here is derived from an EMBL/GenBank/DDBJ whole genome shotgun (WGS) entry which is preliminary data.</text>
</comment>
<evidence type="ECO:0000256" key="1">
    <source>
        <dbReference type="SAM" id="Phobius"/>
    </source>
</evidence>
<dbReference type="EMBL" id="JBGEWD010000002">
    <property type="protein sequence ID" value="MEY7999217.1"/>
    <property type="molecule type" value="Genomic_DNA"/>
</dbReference>
<feature type="transmembrane region" description="Helical" evidence="1">
    <location>
        <begin position="60"/>
        <end position="78"/>
    </location>
</feature>
<feature type="transmembrane region" description="Helical" evidence="1">
    <location>
        <begin position="120"/>
        <end position="138"/>
    </location>
</feature>
<keyword evidence="1" id="KW-0812">Transmembrane</keyword>
<organism evidence="2 3">
    <name type="scientific">Clostridium moutaii</name>
    <dbReference type="NCBI Taxonomy" id="3240932"/>
    <lineage>
        <taxon>Bacteria</taxon>
        <taxon>Bacillati</taxon>
        <taxon>Bacillota</taxon>
        <taxon>Clostridia</taxon>
        <taxon>Eubacteriales</taxon>
        <taxon>Clostridiaceae</taxon>
        <taxon>Clostridium</taxon>
    </lineage>
</organism>
<sequence length="238" mass="26466">MKKLIIAVTSAIIIVLMVLTVKSNFQTGISLICTVGVFAILFMSYFYFEKSHSGTKEIAIIATLSAFAAVSRIIFAVVPNVKPVTFLVAISGFVFGPYEGFLVGSTTAFLSNIFFGQGPWTPWQMFSWGLVGIISGILGKNDRKISAFKFSVICFLFGFMFDWIMNLQYILAFVKPIKLATIIGTYASGLIFDILHGTSSFVFSIIFYKRFLPVLQRYKRRLIISYIGIKGGDGINEK</sequence>
<gene>
    <name evidence="2" type="ORF">AB8U03_03215</name>
</gene>
<reference evidence="2 3" key="1">
    <citation type="submission" date="2024-08" db="EMBL/GenBank/DDBJ databases">
        <title>Clostridium lapicellarii sp. nov., and Clostridium renhuaiense sp. nov., two species isolated from the mud in a fermentation cellar used for producing sauce-flavour Chinese liquors.</title>
        <authorList>
            <person name="Yang F."/>
            <person name="Wang H."/>
            <person name="Chen L.Q."/>
            <person name="Zhou N."/>
            <person name="Lu J.J."/>
            <person name="Pu X.X."/>
            <person name="Wan B."/>
            <person name="Wang L."/>
            <person name="Liu S.J."/>
        </authorList>
    </citation>
    <scope>NUCLEOTIDE SEQUENCE [LARGE SCALE GENOMIC DNA]</scope>
    <source>
        <strain evidence="2 3">MT-5</strain>
    </source>
</reference>
<evidence type="ECO:0000313" key="3">
    <source>
        <dbReference type="Proteomes" id="UP001564657"/>
    </source>
</evidence>
<name>A0ABV4BMB1_9CLOT</name>
<dbReference type="RefSeq" id="WP_369703106.1">
    <property type="nucleotide sequence ID" value="NZ_JBGEWD010000002.1"/>
</dbReference>
<keyword evidence="3" id="KW-1185">Reference proteome</keyword>
<feature type="transmembrane region" description="Helical" evidence="1">
    <location>
        <begin position="183"/>
        <end position="208"/>
    </location>
</feature>
<proteinExistence type="predicted"/>
<feature type="transmembrane region" description="Helical" evidence="1">
    <location>
        <begin position="150"/>
        <end position="171"/>
    </location>
</feature>
<dbReference type="Pfam" id="PF07155">
    <property type="entry name" value="ECF-ribofla_trS"/>
    <property type="match status" value="1"/>
</dbReference>
<accession>A0ABV4BMB1</accession>
<keyword evidence="1" id="KW-1133">Transmembrane helix</keyword>
<protein>
    <submittedName>
        <fullName evidence="2">ECF transporter S component</fullName>
    </submittedName>
</protein>